<evidence type="ECO:0000313" key="8">
    <source>
        <dbReference type="Proteomes" id="UP000295310"/>
    </source>
</evidence>
<protein>
    <submittedName>
        <fullName evidence="7">DUF1232 domain-containing protein</fullName>
    </submittedName>
</protein>
<comment type="subcellular location">
    <subcellularLocation>
        <location evidence="1">Endomembrane system</location>
        <topology evidence="1">Multi-pass membrane protein</topology>
    </subcellularLocation>
</comment>
<sequence length="127" mass="14832">MKRLKQWAKQMKQQLTVLYFAAQHPDMPLMTKLFAVFIVSYALSPIDLIPDFIPVLGILDDLILLPLGIYLCYKMIPEQVLIEAKKQAETEQIDKKHTSFIVVLIVLFWIAILWTVIQYLLPYIIKK</sequence>
<evidence type="ECO:0000256" key="1">
    <source>
        <dbReference type="ARBA" id="ARBA00004127"/>
    </source>
</evidence>
<dbReference type="Pfam" id="PF06803">
    <property type="entry name" value="DUF1232"/>
    <property type="match status" value="1"/>
</dbReference>
<keyword evidence="8" id="KW-1185">Reference proteome</keyword>
<dbReference type="OrthoDB" id="9800202at2"/>
<feature type="transmembrane region" description="Helical" evidence="5">
    <location>
        <begin position="100"/>
        <end position="121"/>
    </location>
</feature>
<dbReference type="GO" id="GO:0012505">
    <property type="term" value="C:endomembrane system"/>
    <property type="evidence" value="ECO:0007669"/>
    <property type="project" value="UniProtKB-SubCell"/>
</dbReference>
<comment type="caution">
    <text evidence="7">The sequence shown here is derived from an EMBL/GenBank/DDBJ whole genome shotgun (WGS) entry which is preliminary data.</text>
</comment>
<dbReference type="RefSeq" id="WP_133430908.1">
    <property type="nucleotide sequence ID" value="NZ_CP092172.1"/>
</dbReference>
<organism evidence="7 8">
    <name type="scientific">Macrococcus brunensis</name>
    <dbReference type="NCBI Taxonomy" id="198483"/>
    <lineage>
        <taxon>Bacteria</taxon>
        <taxon>Bacillati</taxon>
        <taxon>Bacillota</taxon>
        <taxon>Bacilli</taxon>
        <taxon>Bacillales</taxon>
        <taxon>Staphylococcaceae</taxon>
        <taxon>Macrococcus</taxon>
    </lineage>
</organism>
<keyword evidence="2 5" id="KW-0812">Transmembrane</keyword>
<gene>
    <name evidence="7" type="ORF">ERX27_00800</name>
</gene>
<evidence type="ECO:0000256" key="5">
    <source>
        <dbReference type="SAM" id="Phobius"/>
    </source>
</evidence>
<proteinExistence type="predicted"/>
<evidence type="ECO:0000256" key="4">
    <source>
        <dbReference type="ARBA" id="ARBA00023136"/>
    </source>
</evidence>
<reference evidence="7 8" key="1">
    <citation type="submission" date="2019-01" db="EMBL/GenBank/DDBJ databases">
        <title>Draft genome sequences of the type strains of six Macrococcus species.</title>
        <authorList>
            <person name="Mazhar S."/>
            <person name="Altermann E."/>
            <person name="Hill C."/>
            <person name="Mcauliffe O."/>
        </authorList>
    </citation>
    <scope>NUCLEOTIDE SEQUENCE [LARGE SCALE GENOMIC DNA]</scope>
    <source>
        <strain evidence="7 8">CCM4811</strain>
    </source>
</reference>
<evidence type="ECO:0000313" key="7">
    <source>
        <dbReference type="EMBL" id="TDL99014.1"/>
    </source>
</evidence>
<evidence type="ECO:0000256" key="2">
    <source>
        <dbReference type="ARBA" id="ARBA00022692"/>
    </source>
</evidence>
<dbReference type="InterPro" id="IPR010652">
    <property type="entry name" value="DUF1232"/>
</dbReference>
<feature type="domain" description="DUF1232" evidence="6">
    <location>
        <begin position="31"/>
        <end position="67"/>
    </location>
</feature>
<evidence type="ECO:0000256" key="3">
    <source>
        <dbReference type="ARBA" id="ARBA00022989"/>
    </source>
</evidence>
<dbReference type="EMBL" id="SCWA01000001">
    <property type="protein sequence ID" value="TDL99014.1"/>
    <property type="molecule type" value="Genomic_DNA"/>
</dbReference>
<dbReference type="Proteomes" id="UP000295310">
    <property type="component" value="Unassembled WGS sequence"/>
</dbReference>
<name>A0A4R6BGI4_9STAP</name>
<keyword evidence="4 5" id="KW-0472">Membrane</keyword>
<accession>A0A4R6BGI4</accession>
<keyword evidence="3 5" id="KW-1133">Transmembrane helix</keyword>
<dbReference type="AlphaFoldDB" id="A0A4R6BGI4"/>
<evidence type="ECO:0000259" key="6">
    <source>
        <dbReference type="Pfam" id="PF06803"/>
    </source>
</evidence>